<reference evidence="6" key="1">
    <citation type="submission" date="2018-09" db="EMBL/GenBank/DDBJ databases">
        <authorList>
            <person name="Livingstone P.G."/>
            <person name="Whitworth D.E."/>
        </authorList>
    </citation>
    <scope>NUCLEOTIDE SEQUENCE [LARGE SCALE GENOMIC DNA]</scope>
    <source>
        <strain evidence="6">CA040B</strain>
    </source>
</reference>
<keyword evidence="3" id="KW-0238">DNA-binding</keyword>
<keyword evidence="6" id="KW-1185">Reference proteome</keyword>
<dbReference type="GO" id="GO:0009307">
    <property type="term" value="P:DNA restriction-modification system"/>
    <property type="evidence" value="ECO:0007669"/>
    <property type="project" value="UniProtKB-KW"/>
</dbReference>
<dbReference type="EMBL" id="RAWG01000319">
    <property type="protein sequence ID" value="RKH35603.1"/>
    <property type="molecule type" value="Genomic_DNA"/>
</dbReference>
<dbReference type="RefSeq" id="WP_120629346.1">
    <property type="nucleotide sequence ID" value="NZ_RAWG01000319.1"/>
</dbReference>
<evidence type="ECO:0000256" key="3">
    <source>
        <dbReference type="ARBA" id="ARBA00023125"/>
    </source>
</evidence>
<accession>A0A3A8MUM0</accession>
<dbReference type="PANTHER" id="PTHR43140:SF1">
    <property type="entry name" value="TYPE I RESTRICTION ENZYME ECOKI SPECIFICITY SUBUNIT"/>
    <property type="match status" value="1"/>
</dbReference>
<organism evidence="5 6">
    <name type="scientific">Corallococcus sicarius</name>
    <dbReference type="NCBI Taxonomy" id="2316726"/>
    <lineage>
        <taxon>Bacteria</taxon>
        <taxon>Pseudomonadati</taxon>
        <taxon>Myxococcota</taxon>
        <taxon>Myxococcia</taxon>
        <taxon>Myxococcales</taxon>
        <taxon>Cystobacterineae</taxon>
        <taxon>Myxococcaceae</taxon>
        <taxon>Corallococcus</taxon>
    </lineage>
</organism>
<dbReference type="SUPFAM" id="SSF116734">
    <property type="entry name" value="DNA methylase specificity domain"/>
    <property type="match status" value="2"/>
</dbReference>
<dbReference type="InterPro" id="IPR051212">
    <property type="entry name" value="Type-I_RE_S_subunit"/>
</dbReference>
<protein>
    <submittedName>
        <fullName evidence="5">Restriction endonuclease subunit S</fullName>
    </submittedName>
</protein>
<proteinExistence type="inferred from homology"/>
<feature type="domain" description="Type I restriction modification DNA specificity" evidence="4">
    <location>
        <begin position="255"/>
        <end position="389"/>
    </location>
</feature>
<evidence type="ECO:0000313" key="5">
    <source>
        <dbReference type="EMBL" id="RKH35603.1"/>
    </source>
</evidence>
<dbReference type="GO" id="GO:0004519">
    <property type="term" value="F:endonuclease activity"/>
    <property type="evidence" value="ECO:0007669"/>
    <property type="project" value="UniProtKB-KW"/>
</dbReference>
<evidence type="ECO:0000313" key="6">
    <source>
        <dbReference type="Proteomes" id="UP000273405"/>
    </source>
</evidence>
<dbReference type="Gene3D" id="3.90.220.20">
    <property type="entry name" value="DNA methylase specificity domains"/>
    <property type="match status" value="2"/>
</dbReference>
<comment type="caution">
    <text evidence="5">The sequence shown here is derived from an EMBL/GenBank/DDBJ whole genome shotgun (WGS) entry which is preliminary data.</text>
</comment>
<dbReference type="Proteomes" id="UP000273405">
    <property type="component" value="Unassembled WGS sequence"/>
</dbReference>
<dbReference type="PANTHER" id="PTHR43140">
    <property type="entry name" value="TYPE-1 RESTRICTION ENZYME ECOKI SPECIFICITY PROTEIN"/>
    <property type="match status" value="1"/>
</dbReference>
<dbReference type="OrthoDB" id="512700at2"/>
<dbReference type="AlphaFoldDB" id="A0A3A8MUM0"/>
<gene>
    <name evidence="5" type="ORF">D7X12_33845</name>
</gene>
<dbReference type="CDD" id="cd17256">
    <property type="entry name" value="RMtype1_S_EcoJA65PI-TRD1-CR1_like"/>
    <property type="match status" value="1"/>
</dbReference>
<sequence length="436" mass="47984">MSFPRYPEYKDSGVEWLGEVPAHWELKRVGYLFDERRQKVSDKDYAALSVTKSGVVPQLATAAKTDDGDNRKLVRIGDFVINSRSDRNGSAGLSAFDGSVSLINTVLAPRREILGLYVHHLLRSVMFQEEFYRNGRGIVADLWSTNFSEMKDIVLAVPPPKEQAGITAFLDREVAKIDTLVAEQQRLIELLKEKRQGVISHAVTKGLNPQAPMKPSGVEWLGQIPAHWSLRELRHLVAAGTTITYGIVQAGPDTENGVPYIRTSDMSGDKLPMSGYLRTTHEIDAAYRRSKVSRNDLVVAIRASLGKGLLVPDHLEGANLTQGTARVSPGPGLLPKFLLRAFNSDYCQASIRIAAKGTTFLEITLDELRRVPLAVPPLQEQADIAESIDGQVGRFDRLIDEAMRAAQLLQERRTALISAAVTGQIDVRAIADRAAA</sequence>
<dbReference type="InterPro" id="IPR044946">
    <property type="entry name" value="Restrct_endonuc_typeI_TRD_sf"/>
</dbReference>
<dbReference type="Gene3D" id="1.10.287.1120">
    <property type="entry name" value="Bipartite methylase S protein"/>
    <property type="match status" value="1"/>
</dbReference>
<evidence type="ECO:0000256" key="1">
    <source>
        <dbReference type="ARBA" id="ARBA00010923"/>
    </source>
</evidence>
<keyword evidence="5" id="KW-0255">Endonuclease</keyword>
<comment type="similarity">
    <text evidence="1">Belongs to the type-I restriction system S methylase family.</text>
</comment>
<name>A0A3A8MUM0_9BACT</name>
<keyword evidence="5" id="KW-0378">Hydrolase</keyword>
<evidence type="ECO:0000259" key="4">
    <source>
        <dbReference type="Pfam" id="PF01420"/>
    </source>
</evidence>
<dbReference type="GO" id="GO:0003677">
    <property type="term" value="F:DNA binding"/>
    <property type="evidence" value="ECO:0007669"/>
    <property type="project" value="UniProtKB-KW"/>
</dbReference>
<dbReference type="Pfam" id="PF01420">
    <property type="entry name" value="Methylase_S"/>
    <property type="match status" value="1"/>
</dbReference>
<evidence type="ECO:0000256" key="2">
    <source>
        <dbReference type="ARBA" id="ARBA00022747"/>
    </source>
</evidence>
<keyword evidence="5" id="KW-0540">Nuclease</keyword>
<dbReference type="InterPro" id="IPR000055">
    <property type="entry name" value="Restrct_endonuc_typeI_TRD"/>
</dbReference>
<keyword evidence="2" id="KW-0680">Restriction system</keyword>